<organism evidence="1 2">
    <name type="scientific">Fibrella aquatilis</name>
    <dbReference type="NCBI Taxonomy" id="2817059"/>
    <lineage>
        <taxon>Bacteria</taxon>
        <taxon>Pseudomonadati</taxon>
        <taxon>Bacteroidota</taxon>
        <taxon>Cytophagia</taxon>
        <taxon>Cytophagales</taxon>
        <taxon>Spirosomataceae</taxon>
        <taxon>Fibrella</taxon>
    </lineage>
</organism>
<evidence type="ECO:0000313" key="2">
    <source>
        <dbReference type="Proteomes" id="UP000664795"/>
    </source>
</evidence>
<keyword evidence="2" id="KW-1185">Reference proteome</keyword>
<reference evidence="1 2" key="1">
    <citation type="submission" date="2021-03" db="EMBL/GenBank/DDBJ databases">
        <title>Fibrella sp. HMF5036 genome sequencing and assembly.</title>
        <authorList>
            <person name="Kang H."/>
            <person name="Kim H."/>
            <person name="Bae S."/>
            <person name="Joh K."/>
        </authorList>
    </citation>
    <scope>NUCLEOTIDE SEQUENCE [LARGE SCALE GENOMIC DNA]</scope>
    <source>
        <strain evidence="1 2">HMF5036</strain>
    </source>
</reference>
<dbReference type="AlphaFoldDB" id="A0A939K3C0"/>
<dbReference type="RefSeq" id="WP_207338161.1">
    <property type="nucleotide sequence ID" value="NZ_JAFMYU010000028.1"/>
</dbReference>
<name>A0A939K3C0_9BACT</name>
<sequence length="136" mass="15080">MKNGYFFLLFTFGCLVGCRKADTVAPAPDGLYKRWKDAKADAYITFQREGIVLYGADGTDDFCCLYERFFRVAGNRLVFEGASSKPLPSNLKPVACANVSCYKPSTIPDWQIISLTTDRLVLNRGNGTDQTYIAAP</sequence>
<gene>
    <name evidence="1" type="ORF">J2I48_24525</name>
</gene>
<dbReference type="Proteomes" id="UP000664795">
    <property type="component" value="Unassembled WGS sequence"/>
</dbReference>
<proteinExistence type="predicted"/>
<protein>
    <submittedName>
        <fullName evidence="1">Uncharacterized protein</fullName>
    </submittedName>
</protein>
<comment type="caution">
    <text evidence="1">The sequence shown here is derived from an EMBL/GenBank/DDBJ whole genome shotgun (WGS) entry which is preliminary data.</text>
</comment>
<dbReference type="EMBL" id="JAFMYU010000028">
    <property type="protein sequence ID" value="MBO0934195.1"/>
    <property type="molecule type" value="Genomic_DNA"/>
</dbReference>
<evidence type="ECO:0000313" key="1">
    <source>
        <dbReference type="EMBL" id="MBO0934195.1"/>
    </source>
</evidence>
<accession>A0A939K3C0</accession>